<dbReference type="InterPro" id="IPR033640">
    <property type="entry name" value="FAR_C"/>
</dbReference>
<dbReference type="InterPro" id="IPR026055">
    <property type="entry name" value="FAR"/>
</dbReference>
<reference evidence="13" key="1">
    <citation type="journal article" date="2020" name="J Insects Food Feed">
        <title>The yellow mealworm (Tenebrio molitor) genome: a resource for the emerging insects as food and feed industry.</title>
        <authorList>
            <person name="Eriksson T."/>
            <person name="Andere A."/>
            <person name="Kelstrup H."/>
            <person name="Emery V."/>
            <person name="Picard C."/>
        </authorList>
    </citation>
    <scope>NUCLEOTIDE SEQUENCE</scope>
    <source>
        <strain evidence="13">Stoneville</strain>
        <tissue evidence="13">Whole head</tissue>
    </source>
</reference>
<dbReference type="Gene3D" id="3.40.50.720">
    <property type="entry name" value="NAD(P)-binding Rossmann-like Domain"/>
    <property type="match status" value="1"/>
</dbReference>
<evidence type="ECO:0000256" key="2">
    <source>
        <dbReference type="ARBA" id="ARBA00005928"/>
    </source>
</evidence>
<comment type="caution">
    <text evidence="13">The sequence shown here is derived from an EMBL/GenBank/DDBJ whole genome shotgun (WGS) entry which is preliminary data.</text>
</comment>
<dbReference type="InterPro" id="IPR013120">
    <property type="entry name" value="FAR_NAD-bd"/>
</dbReference>
<comment type="subcellular location">
    <subcellularLocation>
        <location evidence="1">Membrane</location>
        <topology evidence="1">Multi-pass membrane protein</topology>
    </subcellularLocation>
</comment>
<dbReference type="AlphaFoldDB" id="A0A8J6HTL8"/>
<dbReference type="GO" id="GO:0080019">
    <property type="term" value="F:alcohol-forming very long-chain fatty acyl-CoA reductase activity"/>
    <property type="evidence" value="ECO:0007669"/>
    <property type="project" value="InterPro"/>
</dbReference>
<keyword evidence="7 10" id="KW-0443">Lipid metabolism</keyword>
<protein>
    <recommendedName>
        <fullName evidence="10">Fatty acyl-CoA reductase</fullName>
        <ecNumber evidence="10">1.2.1.84</ecNumber>
    </recommendedName>
</protein>
<keyword evidence="3 10" id="KW-0444">Lipid biosynthesis</keyword>
<feature type="transmembrane region" description="Helical" evidence="10">
    <location>
        <begin position="352"/>
        <end position="375"/>
    </location>
</feature>
<dbReference type="CDD" id="cd05236">
    <property type="entry name" value="FAR-N_SDR_e"/>
    <property type="match status" value="1"/>
</dbReference>
<evidence type="ECO:0000256" key="9">
    <source>
        <dbReference type="ARBA" id="ARBA00052530"/>
    </source>
</evidence>
<dbReference type="GO" id="GO:0005777">
    <property type="term" value="C:peroxisome"/>
    <property type="evidence" value="ECO:0007669"/>
    <property type="project" value="TreeGrafter"/>
</dbReference>
<organism evidence="13 14">
    <name type="scientific">Tenebrio molitor</name>
    <name type="common">Yellow mealworm beetle</name>
    <dbReference type="NCBI Taxonomy" id="7067"/>
    <lineage>
        <taxon>Eukaryota</taxon>
        <taxon>Metazoa</taxon>
        <taxon>Ecdysozoa</taxon>
        <taxon>Arthropoda</taxon>
        <taxon>Hexapoda</taxon>
        <taxon>Insecta</taxon>
        <taxon>Pterygota</taxon>
        <taxon>Neoptera</taxon>
        <taxon>Endopterygota</taxon>
        <taxon>Coleoptera</taxon>
        <taxon>Polyphaga</taxon>
        <taxon>Cucujiformia</taxon>
        <taxon>Tenebrionidae</taxon>
        <taxon>Tenebrio</taxon>
    </lineage>
</organism>
<proteinExistence type="inferred from homology"/>
<keyword evidence="4 10" id="KW-0812">Transmembrane</keyword>
<keyword evidence="14" id="KW-1185">Reference proteome</keyword>
<comment type="similarity">
    <text evidence="2 10">Belongs to the fatty acyl-CoA reductase family.</text>
</comment>
<evidence type="ECO:0000256" key="7">
    <source>
        <dbReference type="ARBA" id="ARBA00023098"/>
    </source>
</evidence>
<dbReference type="Pfam" id="PF07993">
    <property type="entry name" value="NAD_binding_4"/>
    <property type="match status" value="1"/>
</dbReference>
<feature type="domain" description="Thioester reductase (TE)" evidence="12">
    <location>
        <begin position="18"/>
        <end position="289"/>
    </location>
</feature>
<dbReference type="InterPro" id="IPR036291">
    <property type="entry name" value="NAD(P)-bd_dom_sf"/>
</dbReference>
<feature type="domain" description="Fatty acyl-CoA reductase C-terminal" evidence="11">
    <location>
        <begin position="362"/>
        <end position="454"/>
    </location>
</feature>
<keyword evidence="6 10" id="KW-1133">Transmembrane helix</keyword>
<feature type="transmembrane region" description="Helical" evidence="10">
    <location>
        <begin position="469"/>
        <end position="488"/>
    </location>
</feature>
<keyword evidence="10" id="KW-0560">Oxidoreductase</keyword>
<dbReference type="PANTHER" id="PTHR11011:SF118">
    <property type="entry name" value="FATTY ACYL-COA REDUCTASE"/>
    <property type="match status" value="1"/>
</dbReference>
<dbReference type="EC" id="1.2.1.84" evidence="10"/>
<dbReference type="PANTHER" id="PTHR11011">
    <property type="entry name" value="MALE STERILITY PROTEIN 2-RELATED"/>
    <property type="match status" value="1"/>
</dbReference>
<dbReference type="GO" id="GO:0016020">
    <property type="term" value="C:membrane"/>
    <property type="evidence" value="ECO:0007669"/>
    <property type="project" value="UniProtKB-SubCell"/>
</dbReference>
<dbReference type="Pfam" id="PF03015">
    <property type="entry name" value="Sterile"/>
    <property type="match status" value="1"/>
</dbReference>
<evidence type="ECO:0000259" key="11">
    <source>
        <dbReference type="Pfam" id="PF03015"/>
    </source>
</evidence>
<accession>A0A8J6HTL8</accession>
<evidence type="ECO:0000259" key="12">
    <source>
        <dbReference type="Pfam" id="PF07993"/>
    </source>
</evidence>
<keyword evidence="8 10" id="KW-0472">Membrane</keyword>
<evidence type="ECO:0000313" key="14">
    <source>
        <dbReference type="Proteomes" id="UP000719412"/>
    </source>
</evidence>
<evidence type="ECO:0000256" key="10">
    <source>
        <dbReference type="RuleBase" id="RU363097"/>
    </source>
</evidence>
<dbReference type="EMBL" id="JABDTM020011998">
    <property type="protein sequence ID" value="KAH0820399.1"/>
    <property type="molecule type" value="Genomic_DNA"/>
</dbReference>
<keyword evidence="5 10" id="KW-0521">NADP</keyword>
<dbReference type="GO" id="GO:0102965">
    <property type="term" value="F:alcohol-forming long-chain fatty acyl-CoA reductase activity"/>
    <property type="evidence" value="ECO:0007669"/>
    <property type="project" value="UniProtKB-EC"/>
</dbReference>
<evidence type="ECO:0000256" key="1">
    <source>
        <dbReference type="ARBA" id="ARBA00004141"/>
    </source>
</evidence>
<comment type="function">
    <text evidence="10">Catalyzes the reduction of fatty acyl-CoA to fatty alcohols.</text>
</comment>
<dbReference type="CDD" id="cd09071">
    <property type="entry name" value="FAR_C"/>
    <property type="match status" value="1"/>
</dbReference>
<evidence type="ECO:0000256" key="8">
    <source>
        <dbReference type="ARBA" id="ARBA00023136"/>
    </source>
</evidence>
<evidence type="ECO:0000256" key="5">
    <source>
        <dbReference type="ARBA" id="ARBA00022857"/>
    </source>
</evidence>
<name>A0A8J6HTL8_TENMO</name>
<evidence type="ECO:0000256" key="4">
    <source>
        <dbReference type="ARBA" id="ARBA00022692"/>
    </source>
</evidence>
<dbReference type="Proteomes" id="UP000719412">
    <property type="component" value="Unassembled WGS sequence"/>
</dbReference>
<evidence type="ECO:0000256" key="6">
    <source>
        <dbReference type="ARBA" id="ARBA00022989"/>
    </source>
</evidence>
<comment type="catalytic activity">
    <reaction evidence="9 10">
        <text>a long-chain fatty acyl-CoA + 2 NADPH + 2 H(+) = a long-chain primary fatty alcohol + 2 NADP(+) + CoA</text>
        <dbReference type="Rhea" id="RHEA:52716"/>
        <dbReference type="ChEBI" id="CHEBI:15378"/>
        <dbReference type="ChEBI" id="CHEBI:57287"/>
        <dbReference type="ChEBI" id="CHEBI:57783"/>
        <dbReference type="ChEBI" id="CHEBI:58349"/>
        <dbReference type="ChEBI" id="CHEBI:77396"/>
        <dbReference type="ChEBI" id="CHEBI:83139"/>
        <dbReference type="EC" id="1.2.1.84"/>
    </reaction>
</comment>
<gene>
    <name evidence="13" type="ORF">GEV33_002394</name>
</gene>
<reference evidence="13" key="2">
    <citation type="submission" date="2021-08" db="EMBL/GenBank/DDBJ databases">
        <authorList>
            <person name="Eriksson T."/>
        </authorList>
    </citation>
    <scope>NUCLEOTIDE SEQUENCE</scope>
    <source>
        <strain evidence="13">Stoneville</strain>
        <tissue evidence="13">Whole head</tissue>
    </source>
</reference>
<dbReference type="GO" id="GO:0035336">
    <property type="term" value="P:long-chain fatty-acyl-CoA metabolic process"/>
    <property type="evidence" value="ECO:0007669"/>
    <property type="project" value="TreeGrafter"/>
</dbReference>
<evidence type="ECO:0000313" key="13">
    <source>
        <dbReference type="EMBL" id="KAH0820399.1"/>
    </source>
</evidence>
<sequence length="516" mass="59329">MEDTSVIAEFYKDRHVLITGATGFMGKVLVEKLLRCCPDLSTISVLVRPKKGKKSNERIQDIVSCPVFDKLRDQPDGEKLLKKINCIAGDITQPNLNLSNDDEKTLQDSVDIIFHMAANVRFDQSLKTAVLFNTGGTKNLLDVACTFKKLTAFIHVSTSYCHCNEVRLEEKLYKAPHEPRKILDMVSWMDETMLESLTPKLLKSSPNTYAYTKCLTEQLVSEYASRLPLVIARPSIVTAAWKEPMPGWVDNLNGPTGMLVGAGKGVIRSMHCDHTLEANIEPVDCATNALIAIGWKVVTSPATRDVRVYHVTANNDNTISWGSALDIGRKHFYDNPFSVCLWYPRGGFKSNYFYHMLAVFFLHVIPAYLVDFLMVMTGNKPFLVRTQKRIHGGLEVFQYYTTRPWYFCNDNFTKLWNEMTKRDREIFYTNRNKIDYNQYLLDYVLGARRYCVREDPETLPYARKLLKRLYYLDILKNILLALFVLWMFSSYATMFLNRIEAPFSFSNYTMSYKSVP</sequence>
<dbReference type="FunFam" id="3.40.50.720:FF:000143">
    <property type="entry name" value="Fatty acyl-CoA reductase"/>
    <property type="match status" value="1"/>
</dbReference>
<dbReference type="SUPFAM" id="SSF51735">
    <property type="entry name" value="NAD(P)-binding Rossmann-fold domains"/>
    <property type="match status" value="1"/>
</dbReference>
<evidence type="ECO:0000256" key="3">
    <source>
        <dbReference type="ARBA" id="ARBA00022516"/>
    </source>
</evidence>